<accession>A0A182VBS4</accession>
<evidence type="ECO:0000313" key="2">
    <source>
        <dbReference type="Proteomes" id="UP000075903"/>
    </source>
</evidence>
<proteinExistence type="predicted"/>
<organism evidence="1 2">
    <name type="scientific">Anopheles merus</name>
    <name type="common">Mosquito</name>
    <dbReference type="NCBI Taxonomy" id="30066"/>
    <lineage>
        <taxon>Eukaryota</taxon>
        <taxon>Metazoa</taxon>
        <taxon>Ecdysozoa</taxon>
        <taxon>Arthropoda</taxon>
        <taxon>Hexapoda</taxon>
        <taxon>Insecta</taxon>
        <taxon>Pterygota</taxon>
        <taxon>Neoptera</taxon>
        <taxon>Endopterygota</taxon>
        <taxon>Diptera</taxon>
        <taxon>Nematocera</taxon>
        <taxon>Culicoidea</taxon>
        <taxon>Culicidae</taxon>
        <taxon>Anophelinae</taxon>
        <taxon>Anopheles</taxon>
    </lineage>
</organism>
<dbReference type="VEuPathDB" id="VectorBase:AMEM012281"/>
<dbReference type="EnsemblMetazoa" id="AMEM012281-RA">
    <property type="protein sequence ID" value="AMEM012281-PA"/>
    <property type="gene ID" value="AMEM012281"/>
</dbReference>
<evidence type="ECO:0000313" key="1">
    <source>
        <dbReference type="EnsemblMetazoa" id="AMEM012281-PA"/>
    </source>
</evidence>
<dbReference type="AlphaFoldDB" id="A0A182VBS4"/>
<keyword evidence="2" id="KW-1185">Reference proteome</keyword>
<dbReference type="Proteomes" id="UP000075903">
    <property type="component" value="Unassembled WGS sequence"/>
</dbReference>
<sequence length="129" mass="14373">MFCLTKNTIVIAQATVADFERIALGRELFHGMKTDLKPLEIIGNEISARPGHGGCAALQIVTTIPNNMSPLAPRRSPVRRPARFADPWPARPAGDAFWNEFSDNTRAAAEMTLKRMSSSYIFGREQRTR</sequence>
<protein>
    <submittedName>
        <fullName evidence="1">Uncharacterized protein</fullName>
    </submittedName>
</protein>
<reference evidence="1" key="1">
    <citation type="submission" date="2020-05" db="UniProtKB">
        <authorList>
            <consortium name="EnsemblMetazoa"/>
        </authorList>
    </citation>
    <scope>IDENTIFICATION</scope>
    <source>
        <strain evidence="1">MAF</strain>
    </source>
</reference>
<name>A0A182VBS4_ANOME</name>